<evidence type="ECO:0000313" key="2">
    <source>
        <dbReference type="EMBL" id="GAA4288319.1"/>
    </source>
</evidence>
<feature type="signal peptide" evidence="1">
    <location>
        <begin position="1"/>
        <end position="26"/>
    </location>
</feature>
<keyword evidence="1" id="KW-0732">Signal</keyword>
<name>A0ABP8EWE7_9MICO</name>
<dbReference type="Proteomes" id="UP001499841">
    <property type="component" value="Unassembled WGS sequence"/>
</dbReference>
<sequence>MRRHATTALLASGLLAPGLAVAPAAAAASAPGADDSATAAAQRDAFSFAVIGDVPYGAAAIEAFPGQVAQLNADESLDFVTHVGDIKNGSSECSDEYFAMIRAHFDAFTLPFVFTPGDNEWTDCHRQNNGAYDPLERLDAVREVFFPVPGKTLGATMPVDAREEIGLPENVTFHRNRVEFSVLNVQGSNNGRAPWTGLGLAEPTAEQLADVEHRTDAAVAQIEETFETAERRNSRAVVLVMQADMFDPSQLAAAQEDAATVSGFQDIVEAVAERTNAFDGEVYLVNGDSHVFNEDAPLAADSPWAEVYGVTAPALERVTVDGSAAADNYLRVSVAPNASETADVLSWERVPFEG</sequence>
<dbReference type="EMBL" id="BAABBA010000013">
    <property type="protein sequence ID" value="GAA4288319.1"/>
    <property type="molecule type" value="Genomic_DNA"/>
</dbReference>
<keyword evidence="3" id="KW-1185">Reference proteome</keyword>
<reference evidence="3" key="1">
    <citation type="journal article" date="2019" name="Int. J. Syst. Evol. Microbiol.">
        <title>The Global Catalogue of Microorganisms (GCM) 10K type strain sequencing project: providing services to taxonomists for standard genome sequencing and annotation.</title>
        <authorList>
            <consortium name="The Broad Institute Genomics Platform"/>
            <consortium name="The Broad Institute Genome Sequencing Center for Infectious Disease"/>
            <person name="Wu L."/>
            <person name="Ma J."/>
        </authorList>
    </citation>
    <scope>NUCLEOTIDE SEQUENCE [LARGE SCALE GENOMIC DNA]</scope>
    <source>
        <strain evidence="3">JCM 17459</strain>
    </source>
</reference>
<comment type="caution">
    <text evidence="2">The sequence shown here is derived from an EMBL/GenBank/DDBJ whole genome shotgun (WGS) entry which is preliminary data.</text>
</comment>
<evidence type="ECO:0000256" key="1">
    <source>
        <dbReference type="SAM" id="SignalP"/>
    </source>
</evidence>
<dbReference type="RefSeq" id="WP_345042087.1">
    <property type="nucleotide sequence ID" value="NZ_BAABBA010000013.1"/>
</dbReference>
<accession>A0ABP8EWE7</accession>
<organism evidence="2 3">
    <name type="scientific">Georgenia daeguensis</name>
    <dbReference type="NCBI Taxonomy" id="908355"/>
    <lineage>
        <taxon>Bacteria</taxon>
        <taxon>Bacillati</taxon>
        <taxon>Actinomycetota</taxon>
        <taxon>Actinomycetes</taxon>
        <taxon>Micrococcales</taxon>
        <taxon>Bogoriellaceae</taxon>
        <taxon>Georgenia</taxon>
    </lineage>
</organism>
<feature type="chain" id="PRO_5046099911" description="Calcineurin-like phosphoesterase domain-containing protein" evidence="1">
    <location>
        <begin position="27"/>
        <end position="354"/>
    </location>
</feature>
<dbReference type="Gene3D" id="3.60.21.10">
    <property type="match status" value="1"/>
</dbReference>
<gene>
    <name evidence="2" type="ORF">GCM10022262_26790</name>
</gene>
<dbReference type="SUPFAM" id="SSF56300">
    <property type="entry name" value="Metallo-dependent phosphatases"/>
    <property type="match status" value="1"/>
</dbReference>
<evidence type="ECO:0000313" key="3">
    <source>
        <dbReference type="Proteomes" id="UP001499841"/>
    </source>
</evidence>
<protein>
    <recommendedName>
        <fullName evidence="4">Calcineurin-like phosphoesterase domain-containing protein</fullName>
    </recommendedName>
</protein>
<proteinExistence type="predicted"/>
<dbReference type="InterPro" id="IPR029052">
    <property type="entry name" value="Metallo-depent_PP-like"/>
</dbReference>
<evidence type="ECO:0008006" key="4">
    <source>
        <dbReference type="Google" id="ProtNLM"/>
    </source>
</evidence>